<dbReference type="KEGG" id="pbk:Back11_37950"/>
<dbReference type="Proteomes" id="UP000275368">
    <property type="component" value="Chromosome"/>
</dbReference>
<proteinExistence type="predicted"/>
<organism evidence="1 2">
    <name type="scientific">Paenibacillus baekrokdamisoli</name>
    <dbReference type="NCBI Taxonomy" id="1712516"/>
    <lineage>
        <taxon>Bacteria</taxon>
        <taxon>Bacillati</taxon>
        <taxon>Bacillota</taxon>
        <taxon>Bacilli</taxon>
        <taxon>Bacillales</taxon>
        <taxon>Paenibacillaceae</taxon>
        <taxon>Paenibacillus</taxon>
    </lineage>
</organism>
<dbReference type="OrthoDB" id="2608255at2"/>
<name>A0A3G9IU95_9BACL</name>
<accession>A0A3G9IU95</accession>
<evidence type="ECO:0000313" key="2">
    <source>
        <dbReference type="Proteomes" id="UP000275368"/>
    </source>
</evidence>
<evidence type="ECO:0000313" key="1">
    <source>
        <dbReference type="EMBL" id="BBH22450.1"/>
    </source>
</evidence>
<sequence>MKRKRFMGLALGCLCLMLSISSSAFATSEGDGINELTTSAKSILVDEVGVSQEELEGLPSSAQPTEAELNAYLTSAGYPANVISLFELDTKVNLYNNQGTFVGIEETVGNLVEGKDGQLSLTVAPRSLANFTGSLVGSSITAPSGYKKFLLDYYWDWKYQPNYTLTDKFGISWSDDFDAIPATAVYNYKAIHNGNQLPHTYCEKATGNISTYTDYTIKKGIGWSADIIQSYISPTCKDDNGLTGNNFSTEEHKGWGEVAIQKAITTPGQKMSSAAVADYFHKQGAVTGSLSFNPITGSVTIEIAGSTNYDKSPDIAYQWNWTQ</sequence>
<reference evidence="1 2" key="1">
    <citation type="submission" date="2018-11" db="EMBL/GenBank/DDBJ databases">
        <title>Complete genome sequence of Paenibacillus baekrokdamisoli strain KCTC 33723.</title>
        <authorList>
            <person name="Kang S.W."/>
            <person name="Lee K.C."/>
            <person name="Kim K.K."/>
            <person name="Kim J.S."/>
            <person name="Kim D.S."/>
            <person name="Ko S.H."/>
            <person name="Yang S.H."/>
            <person name="Lee J.S."/>
        </authorList>
    </citation>
    <scope>NUCLEOTIDE SEQUENCE [LARGE SCALE GENOMIC DNA]</scope>
    <source>
        <strain evidence="1 2">KCTC 33723</strain>
    </source>
</reference>
<gene>
    <name evidence="1" type="ORF">Back11_37950</name>
</gene>
<protein>
    <submittedName>
        <fullName evidence="1">Uncharacterized protein</fullName>
    </submittedName>
</protein>
<keyword evidence="2" id="KW-1185">Reference proteome</keyword>
<dbReference type="AlphaFoldDB" id="A0A3G9IU95"/>
<dbReference type="EMBL" id="AP019308">
    <property type="protein sequence ID" value="BBH22450.1"/>
    <property type="molecule type" value="Genomic_DNA"/>
</dbReference>
<dbReference type="RefSeq" id="WP_125660577.1">
    <property type="nucleotide sequence ID" value="NZ_AP019308.1"/>
</dbReference>